<sequence length="228" mass="26896">MATHHLLVIAFRKDNMRKIGLLIYVIFGFCYIANAQSDQFKKVDHPVELIDLLQQKTSGVNSIESSFTQHKHLSFLEDDVVSKGKFVFKKPNKVKWEYLTPASYRIICNNEQMVIDDGVKKQIFYEKDNQWFSYMNKMMSGFMTGKVFDMDDAFDSQYFRHDNLVKVELLPKNPLVKEYLKSVWVFFDLNKDFVTVLQLNEIGQDYTKIIFEGQVYNQKVDEKSFMDQ</sequence>
<dbReference type="Pfam" id="PF03548">
    <property type="entry name" value="LolA"/>
    <property type="match status" value="1"/>
</dbReference>
<dbReference type="PANTHER" id="PTHR35869">
    <property type="entry name" value="OUTER-MEMBRANE LIPOPROTEIN CARRIER PROTEIN"/>
    <property type="match status" value="1"/>
</dbReference>
<dbReference type="Proteomes" id="UP001354989">
    <property type="component" value="Plasmid pPP6"/>
</dbReference>
<keyword evidence="1" id="KW-0732">Signal</keyword>
<dbReference type="InterPro" id="IPR029046">
    <property type="entry name" value="LolA/LolB/LppX"/>
</dbReference>
<evidence type="ECO:0000313" key="2">
    <source>
        <dbReference type="EMBL" id="BDD02129.1"/>
    </source>
</evidence>
<geneLocation type="plasmid" evidence="2 3">
    <name>pPP6</name>
</geneLocation>
<protein>
    <recommendedName>
        <fullName evidence="4">Outer membrane lipoprotein carrier protein LolA</fullName>
    </recommendedName>
</protein>
<evidence type="ECO:0000256" key="1">
    <source>
        <dbReference type="ARBA" id="ARBA00022729"/>
    </source>
</evidence>
<accession>A0ABM7VM92</accession>
<dbReference type="EMBL" id="AP025298">
    <property type="protein sequence ID" value="BDD02129.1"/>
    <property type="molecule type" value="Genomic_DNA"/>
</dbReference>
<organism evidence="2 3">
    <name type="scientific">Persicobacter psychrovividus</name>
    <dbReference type="NCBI Taxonomy" id="387638"/>
    <lineage>
        <taxon>Bacteria</taxon>
        <taxon>Pseudomonadati</taxon>
        <taxon>Bacteroidota</taxon>
        <taxon>Cytophagia</taxon>
        <taxon>Cytophagales</taxon>
        <taxon>Persicobacteraceae</taxon>
        <taxon>Persicobacter</taxon>
    </lineage>
</organism>
<dbReference type="InterPro" id="IPR004564">
    <property type="entry name" value="OM_lipoprot_carrier_LolA-like"/>
</dbReference>
<dbReference type="PANTHER" id="PTHR35869:SF1">
    <property type="entry name" value="OUTER-MEMBRANE LIPOPROTEIN CARRIER PROTEIN"/>
    <property type="match status" value="1"/>
</dbReference>
<gene>
    <name evidence="2" type="ORF">PEPS_44090</name>
</gene>
<evidence type="ECO:0008006" key="4">
    <source>
        <dbReference type="Google" id="ProtNLM"/>
    </source>
</evidence>
<dbReference type="CDD" id="cd16325">
    <property type="entry name" value="LolA"/>
    <property type="match status" value="1"/>
</dbReference>
<evidence type="ECO:0000313" key="3">
    <source>
        <dbReference type="Proteomes" id="UP001354989"/>
    </source>
</evidence>
<reference evidence="2 3" key="1">
    <citation type="submission" date="2021-12" db="EMBL/GenBank/DDBJ databases">
        <title>Genome sequencing of bacteria with rrn-lacking chromosome and rrn-plasmid.</title>
        <authorList>
            <person name="Anda M."/>
            <person name="Iwasaki W."/>
        </authorList>
    </citation>
    <scope>NUCLEOTIDE SEQUENCE [LARGE SCALE GENOMIC DNA]</scope>
    <source>
        <strain evidence="2 3">NBRC 101262</strain>
        <plasmid evidence="2 3">pPP6</plasmid>
    </source>
</reference>
<keyword evidence="2" id="KW-0614">Plasmid</keyword>
<name>A0ABM7VM92_9BACT</name>
<proteinExistence type="predicted"/>
<dbReference type="SUPFAM" id="SSF89392">
    <property type="entry name" value="Prokaryotic lipoproteins and lipoprotein localization factors"/>
    <property type="match status" value="1"/>
</dbReference>
<keyword evidence="3" id="KW-1185">Reference proteome</keyword>
<dbReference type="Gene3D" id="2.50.20.10">
    <property type="entry name" value="Lipoprotein localisation LolA/LolB/LppX"/>
    <property type="match status" value="1"/>
</dbReference>